<dbReference type="Proteomes" id="UP001597546">
    <property type="component" value="Unassembled WGS sequence"/>
</dbReference>
<protein>
    <submittedName>
        <fullName evidence="2">YncE family protein</fullName>
    </submittedName>
</protein>
<dbReference type="PROSITE" id="PS51257">
    <property type="entry name" value="PROKAR_LIPOPROTEIN"/>
    <property type="match status" value="1"/>
</dbReference>
<accession>A0ABW5TQP2</accession>
<evidence type="ECO:0000256" key="1">
    <source>
        <dbReference type="SAM" id="SignalP"/>
    </source>
</evidence>
<comment type="caution">
    <text evidence="2">The sequence shown here is derived from an EMBL/GenBank/DDBJ whole genome shotgun (WGS) entry which is preliminary data.</text>
</comment>
<name>A0ABW5TQP2_9SPHI</name>
<proteinExistence type="predicted"/>
<feature type="chain" id="PRO_5045104753" evidence="1">
    <location>
        <begin position="28"/>
        <end position="343"/>
    </location>
</feature>
<sequence>MKKNTTNYIKKALGATLLSALIFTACKKNDTDPIANPVSRLFVSNADLTNPNLSVYSPADGATLPSPMQVNTSAPDGNGVVYDAASNVGFQVSRQDKTIKKFTVSSTGEVTVTGSFVDATLTSGRDAAYDAANKTLYVASNTDSKIFVYANAPALTGSVTANKVFTLDGQPWGLDFANGSLMVLIDLDRKEIQLFKNVNSIATGTVTPSNKITIPAATRLHGLVYDAASDLLLVTEIGAATASPLAIPAFNADGGIYIIEGAMAKFTANAAVTANRTIFGSNTMMGNPVDITFDARAGKKLIYVAEKANKKILVFKLTDNGNVAPTTSATVTTLPESIFLDAR</sequence>
<keyword evidence="3" id="KW-1185">Reference proteome</keyword>
<dbReference type="RefSeq" id="WP_379043184.1">
    <property type="nucleotide sequence ID" value="NZ_JBHSKW010000028.1"/>
</dbReference>
<evidence type="ECO:0000313" key="3">
    <source>
        <dbReference type="Proteomes" id="UP001597546"/>
    </source>
</evidence>
<gene>
    <name evidence="2" type="ORF">ACFSSE_07625</name>
</gene>
<dbReference type="SUPFAM" id="SSF63825">
    <property type="entry name" value="YWTD domain"/>
    <property type="match status" value="1"/>
</dbReference>
<organism evidence="2 3">
    <name type="scientific">Pedobacter alpinus</name>
    <dbReference type="NCBI Taxonomy" id="1590643"/>
    <lineage>
        <taxon>Bacteria</taxon>
        <taxon>Pseudomonadati</taxon>
        <taxon>Bacteroidota</taxon>
        <taxon>Sphingobacteriia</taxon>
        <taxon>Sphingobacteriales</taxon>
        <taxon>Sphingobacteriaceae</taxon>
        <taxon>Pedobacter</taxon>
    </lineage>
</organism>
<dbReference type="EMBL" id="JBHULV010000023">
    <property type="protein sequence ID" value="MFD2731572.1"/>
    <property type="molecule type" value="Genomic_DNA"/>
</dbReference>
<keyword evidence="1" id="KW-0732">Signal</keyword>
<feature type="signal peptide" evidence="1">
    <location>
        <begin position="1"/>
        <end position="27"/>
    </location>
</feature>
<reference evidence="3" key="1">
    <citation type="journal article" date="2019" name="Int. J. Syst. Evol. Microbiol.">
        <title>The Global Catalogue of Microorganisms (GCM) 10K type strain sequencing project: providing services to taxonomists for standard genome sequencing and annotation.</title>
        <authorList>
            <consortium name="The Broad Institute Genomics Platform"/>
            <consortium name="The Broad Institute Genome Sequencing Center for Infectious Disease"/>
            <person name="Wu L."/>
            <person name="Ma J."/>
        </authorList>
    </citation>
    <scope>NUCLEOTIDE SEQUENCE [LARGE SCALE GENOMIC DNA]</scope>
    <source>
        <strain evidence="3">KCTC 42456</strain>
    </source>
</reference>
<evidence type="ECO:0000313" key="2">
    <source>
        <dbReference type="EMBL" id="MFD2731572.1"/>
    </source>
</evidence>